<gene>
    <name evidence="2" type="ORF">PLOB_00008096</name>
</gene>
<evidence type="ECO:0000313" key="2">
    <source>
        <dbReference type="EMBL" id="CAH3045900.1"/>
    </source>
</evidence>
<feature type="region of interest" description="Disordered" evidence="1">
    <location>
        <begin position="32"/>
        <end position="89"/>
    </location>
</feature>
<dbReference type="Proteomes" id="UP001159405">
    <property type="component" value="Unassembled WGS sequence"/>
</dbReference>
<feature type="compositionally biased region" description="Low complexity" evidence="1">
    <location>
        <begin position="46"/>
        <end position="57"/>
    </location>
</feature>
<sequence>MAIRKSDDSGEKPKKAKLRRSTFHAIGFLAEKSEKNRIEKGRRNSMKLSDSSSSSRSKGAYESYRKSRESTDSVAASEGMGTWERSSSAPNIRTTLDTSMYVVRVFWPHLTNTEHGMKPLKAKERTNTSVSSDVMTTALYPASAA</sequence>
<feature type="compositionally biased region" description="Basic and acidic residues" evidence="1">
    <location>
        <begin position="1"/>
        <end position="13"/>
    </location>
</feature>
<evidence type="ECO:0000256" key="1">
    <source>
        <dbReference type="SAM" id="MobiDB-lite"/>
    </source>
</evidence>
<evidence type="ECO:0000313" key="3">
    <source>
        <dbReference type="Proteomes" id="UP001159405"/>
    </source>
</evidence>
<proteinExistence type="predicted"/>
<dbReference type="EMBL" id="CALNXK010000014">
    <property type="protein sequence ID" value="CAH3045900.1"/>
    <property type="molecule type" value="Genomic_DNA"/>
</dbReference>
<feature type="region of interest" description="Disordered" evidence="1">
    <location>
        <begin position="1"/>
        <end position="20"/>
    </location>
</feature>
<protein>
    <submittedName>
        <fullName evidence="2">Uncharacterized protein</fullName>
    </submittedName>
</protein>
<comment type="caution">
    <text evidence="2">The sequence shown here is derived from an EMBL/GenBank/DDBJ whole genome shotgun (WGS) entry which is preliminary data.</text>
</comment>
<feature type="compositionally biased region" description="Basic and acidic residues" evidence="1">
    <location>
        <begin position="32"/>
        <end position="42"/>
    </location>
</feature>
<keyword evidence="3" id="KW-1185">Reference proteome</keyword>
<organism evidence="2 3">
    <name type="scientific">Porites lobata</name>
    <dbReference type="NCBI Taxonomy" id="104759"/>
    <lineage>
        <taxon>Eukaryota</taxon>
        <taxon>Metazoa</taxon>
        <taxon>Cnidaria</taxon>
        <taxon>Anthozoa</taxon>
        <taxon>Hexacorallia</taxon>
        <taxon>Scleractinia</taxon>
        <taxon>Fungiina</taxon>
        <taxon>Poritidae</taxon>
        <taxon>Porites</taxon>
    </lineage>
</organism>
<reference evidence="2 3" key="1">
    <citation type="submission" date="2022-05" db="EMBL/GenBank/DDBJ databases">
        <authorList>
            <consortium name="Genoscope - CEA"/>
            <person name="William W."/>
        </authorList>
    </citation>
    <scope>NUCLEOTIDE SEQUENCE [LARGE SCALE GENOMIC DNA]</scope>
</reference>
<name>A0ABN8N956_9CNID</name>
<accession>A0ABN8N956</accession>